<name>A0ABS5KGL8_9ACTN</name>
<proteinExistence type="predicted"/>
<gene>
    <name evidence="2" type="ORF">KGQ19_00980</name>
</gene>
<reference evidence="2 3" key="1">
    <citation type="submission" date="2020-02" db="EMBL/GenBank/DDBJ databases">
        <title>Acidophilic actinobacteria isolated from forest soil.</title>
        <authorList>
            <person name="Golinska P."/>
        </authorList>
    </citation>
    <scope>NUCLEOTIDE SEQUENCE [LARGE SCALE GENOMIC DNA]</scope>
    <source>
        <strain evidence="2 3">NL8</strain>
    </source>
</reference>
<keyword evidence="3" id="KW-1185">Reference proteome</keyword>
<evidence type="ECO:0000313" key="3">
    <source>
        <dbReference type="Proteomes" id="UP000730482"/>
    </source>
</evidence>
<sequence>MRSAILGTVLTVAAGLAVTAPPRAEAAVLVASCTATLSGSWSAPLDPGSTNAAQPETLQQSGPVGCFDDGGAPLVGGTMTRTTVLPAAQCTGIAYSDPSTTFITWSDGTVSTLSLGQAAVVTVLGNASTNGSGSMAPASAKFGGDAIDGAVMTTGPGCGTASGQTNVTSTVVFTLAR</sequence>
<comment type="caution">
    <text evidence="2">The sequence shown here is derived from an EMBL/GenBank/DDBJ whole genome shotgun (WGS) entry which is preliminary data.</text>
</comment>
<evidence type="ECO:0000256" key="1">
    <source>
        <dbReference type="SAM" id="SignalP"/>
    </source>
</evidence>
<feature type="signal peptide" evidence="1">
    <location>
        <begin position="1"/>
        <end position="26"/>
    </location>
</feature>
<evidence type="ECO:0000313" key="2">
    <source>
        <dbReference type="EMBL" id="MBS2545432.1"/>
    </source>
</evidence>
<accession>A0ABS5KGL8</accession>
<keyword evidence="1" id="KW-0732">Signal</keyword>
<organism evidence="2 3">
    <name type="scientific">Catenulispora pinistramenti</name>
    <dbReference type="NCBI Taxonomy" id="2705254"/>
    <lineage>
        <taxon>Bacteria</taxon>
        <taxon>Bacillati</taxon>
        <taxon>Actinomycetota</taxon>
        <taxon>Actinomycetes</taxon>
        <taxon>Catenulisporales</taxon>
        <taxon>Catenulisporaceae</taxon>
        <taxon>Catenulispora</taxon>
    </lineage>
</organism>
<protein>
    <submittedName>
        <fullName evidence="2">Uncharacterized protein</fullName>
    </submittedName>
</protein>
<dbReference type="RefSeq" id="WP_212007102.1">
    <property type="nucleotide sequence ID" value="NZ_JAAFYZ010000003.1"/>
</dbReference>
<dbReference type="EMBL" id="JAAFYZ010000003">
    <property type="protein sequence ID" value="MBS2545432.1"/>
    <property type="molecule type" value="Genomic_DNA"/>
</dbReference>
<feature type="chain" id="PRO_5046700257" evidence="1">
    <location>
        <begin position="27"/>
        <end position="177"/>
    </location>
</feature>
<dbReference type="Proteomes" id="UP000730482">
    <property type="component" value="Unassembled WGS sequence"/>
</dbReference>